<dbReference type="AlphaFoldDB" id="A0A5D8QBC7"/>
<evidence type="ECO:0000256" key="1">
    <source>
        <dbReference type="ARBA" id="ARBA00009437"/>
    </source>
</evidence>
<dbReference type="PROSITE" id="PS50931">
    <property type="entry name" value="HTH_LYSR"/>
    <property type="match status" value="1"/>
</dbReference>
<dbReference type="SUPFAM" id="SSF46785">
    <property type="entry name" value="Winged helix' DNA-binding domain"/>
    <property type="match status" value="1"/>
</dbReference>
<keyword evidence="4" id="KW-0804">Transcription</keyword>
<protein>
    <submittedName>
        <fullName evidence="6">LysR family transcriptional regulator</fullName>
    </submittedName>
</protein>
<dbReference type="GO" id="GO:0003677">
    <property type="term" value="F:DNA binding"/>
    <property type="evidence" value="ECO:0007669"/>
    <property type="project" value="UniProtKB-KW"/>
</dbReference>
<evidence type="ECO:0000313" key="6">
    <source>
        <dbReference type="EMBL" id="TZE81900.1"/>
    </source>
</evidence>
<gene>
    <name evidence="6" type="ORF">FWJ32_07975</name>
</gene>
<accession>A0A5D8QBC7</accession>
<evidence type="ECO:0000259" key="5">
    <source>
        <dbReference type="PROSITE" id="PS50931"/>
    </source>
</evidence>
<name>A0A5D8QBC7_9THEO</name>
<dbReference type="Proteomes" id="UP000322976">
    <property type="component" value="Unassembled WGS sequence"/>
</dbReference>
<sequence>MDITSLRYFIKVCQNHSFTKTAKELFITQQALSKRINNLEKEIGAPLFIRNSNGVDLTDFGKYILPKTEALVKYFDDFVFDISSNVDKQKEKLKIGFAPGTLQVLGAKEIVEFEKEFCDIEIDIFEYSDVECELNVLNGSLDLALTVKPKDEKKFKYYHLIKENLIAIVNKNNPLASKKSVKFEDLKNEKFILLDDTFRIQLVLMDHFNRAGFIPNVYFKFNHDLNAAYDFVESNKGIFVFVDKLTHVEKYNNICCIPIDAPTVFWDAGFIVKKDAKISNATKRFMNYFFSKYNKDTIE</sequence>
<dbReference type="Pfam" id="PF00126">
    <property type="entry name" value="HTH_1"/>
    <property type="match status" value="1"/>
</dbReference>
<reference evidence="6 7" key="1">
    <citation type="submission" date="2019-08" db="EMBL/GenBank/DDBJ databases">
        <title>Calorimonas adulescens gen. nov., sp. nov., an anaerobic thermophilic bacterium from Sakhalin hot spring.</title>
        <authorList>
            <person name="Khomyakova M.A."/>
            <person name="Merkel A.Y."/>
            <person name="Novikov A."/>
            <person name="Bonch-Osmolovskaya E.A."/>
            <person name="Slobodkin A.I."/>
        </authorList>
    </citation>
    <scope>NUCLEOTIDE SEQUENCE [LARGE SCALE GENOMIC DNA]</scope>
    <source>
        <strain evidence="6 7">A05MB</strain>
    </source>
</reference>
<dbReference type="GO" id="GO:0003700">
    <property type="term" value="F:DNA-binding transcription factor activity"/>
    <property type="evidence" value="ECO:0007669"/>
    <property type="project" value="InterPro"/>
</dbReference>
<dbReference type="FunFam" id="1.10.10.10:FF:000001">
    <property type="entry name" value="LysR family transcriptional regulator"/>
    <property type="match status" value="1"/>
</dbReference>
<evidence type="ECO:0000256" key="2">
    <source>
        <dbReference type="ARBA" id="ARBA00023015"/>
    </source>
</evidence>
<keyword evidence="7" id="KW-1185">Reference proteome</keyword>
<comment type="caution">
    <text evidence="6">The sequence shown here is derived from an EMBL/GenBank/DDBJ whole genome shotgun (WGS) entry which is preliminary data.</text>
</comment>
<dbReference type="InterPro" id="IPR050950">
    <property type="entry name" value="HTH-type_LysR_regulators"/>
</dbReference>
<dbReference type="SUPFAM" id="SSF53850">
    <property type="entry name" value="Periplasmic binding protein-like II"/>
    <property type="match status" value="1"/>
</dbReference>
<evidence type="ECO:0000256" key="3">
    <source>
        <dbReference type="ARBA" id="ARBA00023125"/>
    </source>
</evidence>
<dbReference type="PANTHER" id="PTHR30419:SF8">
    <property type="entry name" value="NITROGEN ASSIMILATION TRANSCRIPTIONAL ACTIVATOR-RELATED"/>
    <property type="match status" value="1"/>
</dbReference>
<evidence type="ECO:0000313" key="7">
    <source>
        <dbReference type="Proteomes" id="UP000322976"/>
    </source>
</evidence>
<dbReference type="PRINTS" id="PR00039">
    <property type="entry name" value="HTHLYSR"/>
</dbReference>
<proteinExistence type="inferred from homology"/>
<dbReference type="Gene3D" id="3.40.190.290">
    <property type="match status" value="1"/>
</dbReference>
<dbReference type="InterPro" id="IPR036390">
    <property type="entry name" value="WH_DNA-bd_sf"/>
</dbReference>
<dbReference type="GO" id="GO:0005829">
    <property type="term" value="C:cytosol"/>
    <property type="evidence" value="ECO:0007669"/>
    <property type="project" value="TreeGrafter"/>
</dbReference>
<dbReference type="InterPro" id="IPR005119">
    <property type="entry name" value="LysR_subst-bd"/>
</dbReference>
<keyword evidence="2" id="KW-0805">Transcription regulation</keyword>
<dbReference type="Pfam" id="PF03466">
    <property type="entry name" value="LysR_substrate"/>
    <property type="match status" value="1"/>
</dbReference>
<feature type="domain" description="HTH lysR-type" evidence="5">
    <location>
        <begin position="1"/>
        <end position="58"/>
    </location>
</feature>
<keyword evidence="3" id="KW-0238">DNA-binding</keyword>
<dbReference type="RefSeq" id="WP_149545424.1">
    <property type="nucleotide sequence ID" value="NZ_VTPS01000010.1"/>
</dbReference>
<dbReference type="Gene3D" id="1.10.10.10">
    <property type="entry name" value="Winged helix-like DNA-binding domain superfamily/Winged helix DNA-binding domain"/>
    <property type="match status" value="1"/>
</dbReference>
<evidence type="ECO:0000256" key="4">
    <source>
        <dbReference type="ARBA" id="ARBA00023163"/>
    </source>
</evidence>
<dbReference type="InterPro" id="IPR036388">
    <property type="entry name" value="WH-like_DNA-bd_sf"/>
</dbReference>
<dbReference type="EMBL" id="VTPS01000010">
    <property type="protein sequence ID" value="TZE81900.1"/>
    <property type="molecule type" value="Genomic_DNA"/>
</dbReference>
<dbReference type="PANTHER" id="PTHR30419">
    <property type="entry name" value="HTH-TYPE TRANSCRIPTIONAL REGULATOR YBHD"/>
    <property type="match status" value="1"/>
</dbReference>
<comment type="similarity">
    <text evidence="1">Belongs to the LysR transcriptional regulatory family.</text>
</comment>
<dbReference type="InterPro" id="IPR000847">
    <property type="entry name" value="LysR_HTH_N"/>
</dbReference>
<organism evidence="6 7">
    <name type="scientific">Calorimonas adulescens</name>
    <dbReference type="NCBI Taxonomy" id="2606906"/>
    <lineage>
        <taxon>Bacteria</taxon>
        <taxon>Bacillati</taxon>
        <taxon>Bacillota</taxon>
        <taxon>Clostridia</taxon>
        <taxon>Thermoanaerobacterales</taxon>
        <taxon>Thermoanaerobacteraceae</taxon>
        <taxon>Calorimonas</taxon>
    </lineage>
</organism>